<dbReference type="Gene3D" id="1.10.3210.10">
    <property type="entry name" value="Hypothetical protein af1432"/>
    <property type="match status" value="1"/>
</dbReference>
<evidence type="ECO:0000313" key="2">
    <source>
        <dbReference type="EMBL" id="MCF2948533.1"/>
    </source>
</evidence>
<dbReference type="PANTHER" id="PTHR33525">
    <property type="match status" value="1"/>
</dbReference>
<evidence type="ECO:0000313" key="3">
    <source>
        <dbReference type="Proteomes" id="UP001521137"/>
    </source>
</evidence>
<accession>A0ABS9D954</accession>
<dbReference type="Proteomes" id="UP001521137">
    <property type="component" value="Unassembled WGS sequence"/>
</dbReference>
<protein>
    <submittedName>
        <fullName evidence="2">HDOD domain-containing protein</fullName>
    </submittedName>
</protein>
<dbReference type="RefSeq" id="WP_235312395.1">
    <property type="nucleotide sequence ID" value="NZ_JAKGAS010000005.1"/>
</dbReference>
<dbReference type="PROSITE" id="PS51833">
    <property type="entry name" value="HDOD"/>
    <property type="match status" value="1"/>
</dbReference>
<dbReference type="InterPro" id="IPR013976">
    <property type="entry name" value="HDOD"/>
</dbReference>
<name>A0ABS9D954_9ALTE</name>
<dbReference type="EMBL" id="JAKGAS010000005">
    <property type="protein sequence ID" value="MCF2948533.1"/>
    <property type="molecule type" value="Genomic_DNA"/>
</dbReference>
<feature type="domain" description="HDOD" evidence="1">
    <location>
        <begin position="16"/>
        <end position="209"/>
    </location>
</feature>
<dbReference type="PANTHER" id="PTHR33525:SF5">
    <property type="entry name" value="TWO COMPONENT SIGNAL TRANSDUCTION SYSTEM RESPONSE REGULATOR"/>
    <property type="match status" value="1"/>
</dbReference>
<gene>
    <name evidence="2" type="ORF">L0668_10480</name>
</gene>
<sequence>MSSINPLEIARVASQSFALPDICTRIREMLDDQTSTLDDIGNLIALDPSLASKLLKLANSPLFRFESQIDSLGKAINIIGGEALYNLVMVETASSAFEHFSSNVINLKRFWLQSIYAALVAKHIAKIVRIRGSERFFLLGLLHNLGELLVALKSPNLAIECSKYSKNISPWKLQQQVLGFHYVTCSANLLEFWKLPAQLYIPVQSAHDENKALQNKEAAVVYFAVRAGLAMCDEDLYSVSELVSPKIFQTLNLSEEDMQDAIKYASMEAESVLGVMGPKFK</sequence>
<reference evidence="2 3" key="1">
    <citation type="submission" date="2022-01" db="EMBL/GenBank/DDBJ databases">
        <title>Paraglaciecola sp. G1-23.</title>
        <authorList>
            <person name="Jin M.S."/>
            <person name="Han D.M."/>
            <person name="Kim H.M."/>
            <person name="Jeon C.O."/>
        </authorList>
    </citation>
    <scope>NUCLEOTIDE SEQUENCE [LARGE SCALE GENOMIC DNA]</scope>
    <source>
        <strain evidence="2 3">G1-23</strain>
    </source>
</reference>
<proteinExistence type="predicted"/>
<dbReference type="InterPro" id="IPR052340">
    <property type="entry name" value="RNase_Y/CdgJ"/>
</dbReference>
<dbReference type="Pfam" id="PF08668">
    <property type="entry name" value="HDOD"/>
    <property type="match status" value="1"/>
</dbReference>
<dbReference type="SUPFAM" id="SSF109604">
    <property type="entry name" value="HD-domain/PDEase-like"/>
    <property type="match status" value="1"/>
</dbReference>
<evidence type="ECO:0000259" key="1">
    <source>
        <dbReference type="PROSITE" id="PS51833"/>
    </source>
</evidence>
<organism evidence="2 3">
    <name type="scientific">Paraglaciecola algarum</name>
    <dbReference type="NCBI Taxonomy" id="3050085"/>
    <lineage>
        <taxon>Bacteria</taxon>
        <taxon>Pseudomonadati</taxon>
        <taxon>Pseudomonadota</taxon>
        <taxon>Gammaproteobacteria</taxon>
        <taxon>Alteromonadales</taxon>
        <taxon>Alteromonadaceae</taxon>
        <taxon>Paraglaciecola</taxon>
    </lineage>
</organism>
<comment type="caution">
    <text evidence="2">The sequence shown here is derived from an EMBL/GenBank/DDBJ whole genome shotgun (WGS) entry which is preliminary data.</text>
</comment>
<keyword evidence="3" id="KW-1185">Reference proteome</keyword>